<evidence type="ECO:0000313" key="2">
    <source>
        <dbReference type="Proteomes" id="UP000324629"/>
    </source>
</evidence>
<proteinExistence type="predicted"/>
<dbReference type="InterPro" id="IPR036397">
    <property type="entry name" value="RNaseH_sf"/>
</dbReference>
<protein>
    <recommendedName>
        <fullName evidence="3">Integrase catalytic domain-containing protein</fullName>
    </recommendedName>
</protein>
<sequence>MPNQEASTIASLFVIEWVARFGTPTELHSDLGAAFKSRLLEELGERLRVAHKIAARHQSKSRNHQKSCYERTANGPVYRIGDHVWLYRPKPPLGTAHKFHRPWPGPFVHVYVRLPSVCVIRDTAERTAGALTVHCNQLKPAQTPEDAQMRPLPEPPGSVPTAVRTVGIPAQGSCSNIGDTAELG</sequence>
<gene>
    <name evidence="1" type="ORF">DEA37_0014601</name>
</gene>
<dbReference type="GO" id="GO:0003676">
    <property type="term" value="F:nucleic acid binding"/>
    <property type="evidence" value="ECO:0007669"/>
    <property type="project" value="InterPro"/>
</dbReference>
<dbReference type="EMBL" id="QNGE01000547">
    <property type="protein sequence ID" value="KAA3680053.1"/>
    <property type="molecule type" value="Genomic_DNA"/>
</dbReference>
<accession>A0A5J4NWX1</accession>
<dbReference type="AlphaFoldDB" id="A0A5J4NWX1"/>
<name>A0A5J4NWX1_9TREM</name>
<dbReference type="Gene3D" id="3.30.420.10">
    <property type="entry name" value="Ribonuclease H-like superfamily/Ribonuclease H"/>
    <property type="match status" value="1"/>
</dbReference>
<dbReference type="InterPro" id="IPR012337">
    <property type="entry name" value="RNaseH-like_sf"/>
</dbReference>
<dbReference type="SUPFAM" id="SSF53098">
    <property type="entry name" value="Ribonuclease H-like"/>
    <property type="match status" value="1"/>
</dbReference>
<reference evidence="1 2" key="1">
    <citation type="journal article" date="2019" name="Gigascience">
        <title>Whole-genome sequence of the oriental lung fluke Paragonimus westermani.</title>
        <authorList>
            <person name="Oey H."/>
            <person name="Zakrzewski M."/>
            <person name="Narain K."/>
            <person name="Devi K.R."/>
            <person name="Agatsuma T."/>
            <person name="Nawaratna S."/>
            <person name="Gobert G.N."/>
            <person name="Jones M.K."/>
            <person name="Ragan M.A."/>
            <person name="McManus D.P."/>
            <person name="Krause L."/>
        </authorList>
    </citation>
    <scope>NUCLEOTIDE SEQUENCE [LARGE SCALE GENOMIC DNA]</scope>
    <source>
        <strain evidence="1 2">IND2009</strain>
    </source>
</reference>
<comment type="caution">
    <text evidence="1">The sequence shown here is derived from an EMBL/GenBank/DDBJ whole genome shotgun (WGS) entry which is preliminary data.</text>
</comment>
<evidence type="ECO:0000313" key="1">
    <source>
        <dbReference type="EMBL" id="KAA3680053.1"/>
    </source>
</evidence>
<evidence type="ECO:0008006" key="3">
    <source>
        <dbReference type="Google" id="ProtNLM"/>
    </source>
</evidence>
<keyword evidence="2" id="KW-1185">Reference proteome</keyword>
<organism evidence="1 2">
    <name type="scientific">Paragonimus westermani</name>
    <dbReference type="NCBI Taxonomy" id="34504"/>
    <lineage>
        <taxon>Eukaryota</taxon>
        <taxon>Metazoa</taxon>
        <taxon>Spiralia</taxon>
        <taxon>Lophotrochozoa</taxon>
        <taxon>Platyhelminthes</taxon>
        <taxon>Trematoda</taxon>
        <taxon>Digenea</taxon>
        <taxon>Plagiorchiida</taxon>
        <taxon>Troglotremata</taxon>
        <taxon>Troglotrematidae</taxon>
        <taxon>Paragonimus</taxon>
    </lineage>
</organism>
<dbReference type="Proteomes" id="UP000324629">
    <property type="component" value="Unassembled WGS sequence"/>
</dbReference>